<sequence length="165" mass="18415">MRRRGWSDSWAMRGVSALVVVLLAGQAVPARAVNKCTGADGRVTYTDGPCAGDSRVSRVDIPPPTSRQEEAEARARADRLVGEARVLEARQTAESVERQRRYEAERAAEVAQQHQQSQRDEAERLGAVYPAPFIPRHRPPVVPVQPKPKPVPQERQALMRAYPFR</sequence>
<dbReference type="Proteomes" id="UP000389128">
    <property type="component" value="Unassembled WGS sequence"/>
</dbReference>
<proteinExistence type="predicted"/>
<evidence type="ECO:0000313" key="3">
    <source>
        <dbReference type="EMBL" id="TYC62108.1"/>
    </source>
</evidence>
<gene>
    <name evidence="3" type="ORF">ETQ85_00680</name>
</gene>
<feature type="region of interest" description="Disordered" evidence="1">
    <location>
        <begin position="132"/>
        <end position="165"/>
    </location>
</feature>
<dbReference type="OrthoDB" id="8904499at2"/>
<evidence type="ECO:0000259" key="2">
    <source>
        <dbReference type="Pfam" id="PF13511"/>
    </source>
</evidence>
<keyword evidence="4" id="KW-1185">Reference proteome</keyword>
<dbReference type="AlphaFoldDB" id="A0A6C2D6L5"/>
<name>A0A6C2D6L5_9RHOO</name>
<organism evidence="3 4">
    <name type="scientific">Zoogloea oleivorans</name>
    <dbReference type="NCBI Taxonomy" id="1552750"/>
    <lineage>
        <taxon>Bacteria</taxon>
        <taxon>Pseudomonadati</taxon>
        <taxon>Pseudomonadota</taxon>
        <taxon>Betaproteobacteria</taxon>
        <taxon>Rhodocyclales</taxon>
        <taxon>Zoogloeaceae</taxon>
        <taxon>Zoogloea</taxon>
    </lineage>
</organism>
<evidence type="ECO:0000313" key="4">
    <source>
        <dbReference type="Proteomes" id="UP000389128"/>
    </source>
</evidence>
<evidence type="ECO:0000256" key="1">
    <source>
        <dbReference type="SAM" id="MobiDB-lite"/>
    </source>
</evidence>
<accession>A0A6C2D6L5</accession>
<comment type="caution">
    <text evidence="3">The sequence shown here is derived from an EMBL/GenBank/DDBJ whole genome shotgun (WGS) entry which is preliminary data.</text>
</comment>
<feature type="compositionally biased region" description="Pro residues" evidence="1">
    <location>
        <begin position="140"/>
        <end position="151"/>
    </location>
</feature>
<dbReference type="Pfam" id="PF13511">
    <property type="entry name" value="DUF4124"/>
    <property type="match status" value="1"/>
</dbReference>
<protein>
    <submittedName>
        <fullName evidence="3">DUF4124 domain-containing protein</fullName>
    </submittedName>
</protein>
<dbReference type="EMBL" id="SDKK01000001">
    <property type="protein sequence ID" value="TYC62108.1"/>
    <property type="molecule type" value="Genomic_DNA"/>
</dbReference>
<reference evidence="3 4" key="1">
    <citation type="submission" date="2019-01" db="EMBL/GenBank/DDBJ databases">
        <title>Zoogloea oleivorans genome sequencing and assembly.</title>
        <authorList>
            <person name="Tancsics A."/>
            <person name="Farkas M."/>
            <person name="Kriszt B."/>
            <person name="Maroti G."/>
            <person name="Horvath B."/>
        </authorList>
    </citation>
    <scope>NUCLEOTIDE SEQUENCE [LARGE SCALE GENOMIC DNA]</scope>
    <source>
        <strain evidence="3 4">Buc</strain>
    </source>
</reference>
<feature type="domain" description="DUF4124" evidence="2">
    <location>
        <begin position="22"/>
        <end position="74"/>
    </location>
</feature>
<dbReference type="InterPro" id="IPR025392">
    <property type="entry name" value="DUF4124"/>
</dbReference>